<evidence type="ECO:0000256" key="2">
    <source>
        <dbReference type="ARBA" id="ARBA00023315"/>
    </source>
</evidence>
<dbReference type="Gene3D" id="3.40.630.30">
    <property type="match status" value="1"/>
</dbReference>
<reference evidence="4" key="1">
    <citation type="submission" date="2021-01" db="EMBL/GenBank/DDBJ databases">
        <title>Whole genome shotgun sequence of Rhizocola hellebori NBRC 109834.</title>
        <authorList>
            <person name="Komaki H."/>
            <person name="Tamura T."/>
        </authorList>
    </citation>
    <scope>NUCLEOTIDE SEQUENCE</scope>
    <source>
        <strain evidence="4">NBRC 109834</strain>
    </source>
</reference>
<evidence type="ECO:0000313" key="5">
    <source>
        <dbReference type="Proteomes" id="UP000612899"/>
    </source>
</evidence>
<gene>
    <name evidence="4" type="ORF">Rhe02_88420</name>
</gene>
<dbReference type="Proteomes" id="UP000612899">
    <property type="component" value="Unassembled WGS sequence"/>
</dbReference>
<dbReference type="PROSITE" id="PS51186">
    <property type="entry name" value="GNAT"/>
    <property type="match status" value="1"/>
</dbReference>
<dbReference type="GO" id="GO:0016747">
    <property type="term" value="F:acyltransferase activity, transferring groups other than amino-acyl groups"/>
    <property type="evidence" value="ECO:0007669"/>
    <property type="project" value="InterPro"/>
</dbReference>
<evidence type="ECO:0000256" key="1">
    <source>
        <dbReference type="ARBA" id="ARBA00022679"/>
    </source>
</evidence>
<evidence type="ECO:0000259" key="3">
    <source>
        <dbReference type="PROSITE" id="PS51186"/>
    </source>
</evidence>
<keyword evidence="2" id="KW-0012">Acyltransferase</keyword>
<keyword evidence="5" id="KW-1185">Reference proteome</keyword>
<name>A0A8J3QJA0_9ACTN</name>
<accession>A0A8J3QJA0</accession>
<keyword evidence="1" id="KW-0808">Transferase</keyword>
<evidence type="ECO:0000313" key="4">
    <source>
        <dbReference type="EMBL" id="GIH10775.1"/>
    </source>
</evidence>
<protein>
    <recommendedName>
        <fullName evidence="3">N-acetyltransferase domain-containing protein</fullName>
    </recommendedName>
</protein>
<dbReference type="CDD" id="cd04301">
    <property type="entry name" value="NAT_SF"/>
    <property type="match status" value="1"/>
</dbReference>
<dbReference type="SUPFAM" id="SSF55729">
    <property type="entry name" value="Acyl-CoA N-acyltransferases (Nat)"/>
    <property type="match status" value="1"/>
</dbReference>
<dbReference type="RefSeq" id="WP_203914495.1">
    <property type="nucleotide sequence ID" value="NZ_BONY01000106.1"/>
</dbReference>
<comment type="caution">
    <text evidence="4">The sequence shown here is derived from an EMBL/GenBank/DDBJ whole genome shotgun (WGS) entry which is preliminary data.</text>
</comment>
<proteinExistence type="predicted"/>
<dbReference type="EMBL" id="BONY01000106">
    <property type="protein sequence ID" value="GIH10775.1"/>
    <property type="molecule type" value="Genomic_DNA"/>
</dbReference>
<dbReference type="Pfam" id="PF00583">
    <property type="entry name" value="Acetyltransf_1"/>
    <property type="match status" value="1"/>
</dbReference>
<dbReference type="InterPro" id="IPR000182">
    <property type="entry name" value="GNAT_dom"/>
</dbReference>
<feature type="domain" description="N-acetyltransferase" evidence="3">
    <location>
        <begin position="8"/>
        <end position="154"/>
    </location>
</feature>
<organism evidence="4 5">
    <name type="scientific">Rhizocola hellebori</name>
    <dbReference type="NCBI Taxonomy" id="1392758"/>
    <lineage>
        <taxon>Bacteria</taxon>
        <taxon>Bacillati</taxon>
        <taxon>Actinomycetota</taxon>
        <taxon>Actinomycetes</taxon>
        <taxon>Micromonosporales</taxon>
        <taxon>Micromonosporaceae</taxon>
        <taxon>Rhizocola</taxon>
    </lineage>
</organism>
<dbReference type="InterPro" id="IPR016181">
    <property type="entry name" value="Acyl_CoA_acyltransferase"/>
</dbReference>
<sequence length="154" mass="17641">MANGSPKVAIRPGTERDAPALSRLRRLWIEENKGPIDDPDYEERFEAWWARTESQRRVWVAVHAGEPIAMMVLTLVERMPVPGQPLPCWGYLTNAFVTARFRNAGVGRLLLDEMLAWARQEKLARIVLHPNERAIPFYERAGFGPAEMLMMQTL</sequence>
<dbReference type="AlphaFoldDB" id="A0A8J3QJA0"/>
<dbReference type="InterPro" id="IPR050832">
    <property type="entry name" value="Bact_Acetyltransf"/>
</dbReference>
<dbReference type="PANTHER" id="PTHR43877">
    <property type="entry name" value="AMINOALKYLPHOSPHONATE N-ACETYLTRANSFERASE-RELATED-RELATED"/>
    <property type="match status" value="1"/>
</dbReference>